<evidence type="ECO:0000313" key="1">
    <source>
        <dbReference type="EMBL" id="OQP33599.1"/>
    </source>
</evidence>
<reference evidence="1 2" key="1">
    <citation type="submission" date="2017-02" db="EMBL/GenBank/DDBJ databases">
        <title>Whole genome shotgun sequence of Pantoea agglomerans strain AS1 isolated from a cycad, Zamia floridana in Central Florida, USA.</title>
        <authorList>
            <person name="Lata P."/>
            <person name="Govindarajan S."/>
            <person name="Qi F."/>
            <person name="Li J.-L."/>
            <person name="Maurya S.K."/>
            <person name="Sahoo M.K."/>
        </authorList>
    </citation>
    <scope>NUCLEOTIDE SEQUENCE [LARGE SCALE GENOMIC DNA]</scope>
    <source>
        <strain evidence="1 2">AS1</strain>
    </source>
</reference>
<dbReference type="Proteomes" id="UP000192769">
    <property type="component" value="Unassembled WGS sequence"/>
</dbReference>
<organism evidence="1 2">
    <name type="scientific">Pantoea latae</name>
    <dbReference type="NCBI Taxonomy" id="1964541"/>
    <lineage>
        <taxon>Bacteria</taxon>
        <taxon>Pseudomonadati</taxon>
        <taxon>Pseudomonadota</taxon>
        <taxon>Gammaproteobacteria</taxon>
        <taxon>Enterobacterales</taxon>
        <taxon>Erwiniaceae</taxon>
        <taxon>Pantoea</taxon>
    </lineage>
</organism>
<dbReference type="RefSeq" id="WP_081139346.1">
    <property type="nucleotide sequence ID" value="NZ_MWUE01000016.1"/>
</dbReference>
<protein>
    <submittedName>
        <fullName evidence="1">Uncharacterized protein</fullName>
    </submittedName>
</protein>
<dbReference type="OrthoDB" id="5822449at2"/>
<name>A0A1V9DID2_9GAMM</name>
<dbReference type="Pfam" id="PF19488">
    <property type="entry name" value="DUF6024"/>
    <property type="match status" value="1"/>
</dbReference>
<evidence type="ECO:0000313" key="2">
    <source>
        <dbReference type="Proteomes" id="UP000192769"/>
    </source>
</evidence>
<dbReference type="EMBL" id="MWUE01000016">
    <property type="protein sequence ID" value="OQP33599.1"/>
    <property type="molecule type" value="Genomic_DNA"/>
</dbReference>
<gene>
    <name evidence="1" type="ORF">B2J69_11085</name>
</gene>
<dbReference type="InterPro" id="IPR046066">
    <property type="entry name" value="DUF6024"/>
</dbReference>
<accession>A0A1V9DID2</accession>
<dbReference type="AlphaFoldDB" id="A0A1V9DID2"/>
<comment type="caution">
    <text evidence="1">The sequence shown here is derived from an EMBL/GenBank/DDBJ whole genome shotgun (WGS) entry which is preliminary data.</text>
</comment>
<sequence length="281" mass="31368">MALHPWADRPSEARDRLRTLLSRHYRLEQYDLFFAPSLHVARILLSQLFLRQEQARNQTRYATHFPVTELNVLPAVPLMAGNINFVAHIELPYGRVRPLHLCQQQGVVDVSESFASVLHEEVINHARLFVARLDRHADLPGGLVLVALRTADFSTLVRSELRLFEQGLPLDTPVLAALARSKEQGWRPYNQASVEAISLSLPLPIASGHQAGLPFASFALSRAQLASLAPASDVELWPQQSYLLVRASQRGGGRKQTNLTPQIGRRVQTLFNTGGKSEKAR</sequence>
<keyword evidence="2" id="KW-1185">Reference proteome</keyword>
<proteinExistence type="predicted"/>